<dbReference type="GO" id="GO:0008725">
    <property type="term" value="F:DNA-3-methyladenine glycosylase activity"/>
    <property type="evidence" value="ECO:0007669"/>
    <property type="project" value="InterPro"/>
</dbReference>
<evidence type="ECO:0008006" key="4">
    <source>
        <dbReference type="Google" id="ProtNLM"/>
    </source>
</evidence>
<dbReference type="Gene3D" id="1.10.340.30">
    <property type="entry name" value="Hypothetical protein, domain 2"/>
    <property type="match status" value="1"/>
</dbReference>
<dbReference type="PANTHER" id="PTHR31116">
    <property type="entry name" value="OS04G0501200 PROTEIN"/>
    <property type="match status" value="1"/>
</dbReference>
<name>A0A8X7U6X9_BRACI</name>
<dbReference type="OrthoDB" id="3941538at2759"/>
<dbReference type="AlphaFoldDB" id="A0A8X7U6X9"/>
<feature type="binding site" evidence="1">
    <location>
        <position position="44"/>
    </location>
    <ligand>
        <name>Zn(2+)</name>
        <dbReference type="ChEBI" id="CHEBI:29105"/>
    </ligand>
</feature>
<comment type="caution">
    <text evidence="2">The sequence shown here is derived from an EMBL/GenBank/DDBJ whole genome shotgun (WGS) entry which is preliminary data.</text>
</comment>
<feature type="binding site" evidence="1">
    <location>
        <position position="40"/>
    </location>
    <ligand>
        <name>Zn(2+)</name>
        <dbReference type="ChEBI" id="CHEBI:29105"/>
    </ligand>
</feature>
<keyword evidence="1" id="KW-0479">Metal-binding</keyword>
<dbReference type="GO" id="GO:0006284">
    <property type="term" value="P:base-excision repair"/>
    <property type="evidence" value="ECO:0007669"/>
    <property type="project" value="InterPro"/>
</dbReference>
<sequence>MTKTSKAELISKDLVRRGFRSVNPTVIYSFMQAAGLTNDHLIGCFRYQDCCVDAETITTKAKKKRTRVINNFSAILKAN</sequence>
<protein>
    <recommendedName>
        <fullName evidence="4">DNA-3-methyladenine glycosylase I</fullName>
    </recommendedName>
</protein>
<dbReference type="SUPFAM" id="SSF48150">
    <property type="entry name" value="DNA-glycosylase"/>
    <property type="match status" value="1"/>
</dbReference>
<dbReference type="PANTHER" id="PTHR31116:SF49">
    <property type="entry name" value="DNA-3-METHYLADENINE GLYCOSYLASE I"/>
    <property type="match status" value="1"/>
</dbReference>
<dbReference type="InterPro" id="IPR005019">
    <property type="entry name" value="Adenine_glyco"/>
</dbReference>
<gene>
    <name evidence="2" type="ORF">Bca52824_063085</name>
</gene>
<dbReference type="Pfam" id="PF03352">
    <property type="entry name" value="Adenine_glyco"/>
    <property type="match status" value="1"/>
</dbReference>
<dbReference type="Proteomes" id="UP000886595">
    <property type="component" value="Unassembled WGS sequence"/>
</dbReference>
<dbReference type="GO" id="GO:0046872">
    <property type="term" value="F:metal ion binding"/>
    <property type="evidence" value="ECO:0007669"/>
    <property type="project" value="UniProtKB-KW"/>
</dbReference>
<evidence type="ECO:0000256" key="1">
    <source>
        <dbReference type="PIRSR" id="PIRSR605019-1"/>
    </source>
</evidence>
<reference evidence="2 3" key="1">
    <citation type="submission" date="2020-02" db="EMBL/GenBank/DDBJ databases">
        <authorList>
            <person name="Ma Q."/>
            <person name="Huang Y."/>
            <person name="Song X."/>
            <person name="Pei D."/>
        </authorList>
    </citation>
    <scope>NUCLEOTIDE SEQUENCE [LARGE SCALE GENOMIC DNA]</scope>
    <source>
        <strain evidence="2">Sxm20200214</strain>
        <tissue evidence="2">Leaf</tissue>
    </source>
</reference>
<keyword evidence="1" id="KW-0862">Zinc</keyword>
<evidence type="ECO:0000313" key="3">
    <source>
        <dbReference type="Proteomes" id="UP000886595"/>
    </source>
</evidence>
<accession>A0A8X7U6X9</accession>
<keyword evidence="3" id="KW-1185">Reference proteome</keyword>
<dbReference type="InterPro" id="IPR011257">
    <property type="entry name" value="DNA_glycosylase"/>
</dbReference>
<proteinExistence type="predicted"/>
<organism evidence="2 3">
    <name type="scientific">Brassica carinata</name>
    <name type="common">Ethiopian mustard</name>
    <name type="synonym">Abyssinian cabbage</name>
    <dbReference type="NCBI Taxonomy" id="52824"/>
    <lineage>
        <taxon>Eukaryota</taxon>
        <taxon>Viridiplantae</taxon>
        <taxon>Streptophyta</taxon>
        <taxon>Embryophyta</taxon>
        <taxon>Tracheophyta</taxon>
        <taxon>Spermatophyta</taxon>
        <taxon>Magnoliopsida</taxon>
        <taxon>eudicotyledons</taxon>
        <taxon>Gunneridae</taxon>
        <taxon>Pentapetalae</taxon>
        <taxon>rosids</taxon>
        <taxon>malvids</taxon>
        <taxon>Brassicales</taxon>
        <taxon>Brassicaceae</taxon>
        <taxon>Brassiceae</taxon>
        <taxon>Brassica</taxon>
    </lineage>
</organism>
<evidence type="ECO:0000313" key="2">
    <source>
        <dbReference type="EMBL" id="KAG2268530.1"/>
    </source>
</evidence>
<dbReference type="EMBL" id="JAAMPC010000013">
    <property type="protein sequence ID" value="KAG2268530.1"/>
    <property type="molecule type" value="Genomic_DNA"/>
</dbReference>